<dbReference type="HOGENOM" id="CLU_1619647_0_0_1"/>
<evidence type="ECO:0000313" key="1">
    <source>
        <dbReference type="EMBL" id="KIM90146.1"/>
    </source>
</evidence>
<proteinExistence type="predicted"/>
<accession>A0A0C3GHM8</accession>
<dbReference type="Proteomes" id="UP000054166">
    <property type="component" value="Unassembled WGS sequence"/>
</dbReference>
<protein>
    <submittedName>
        <fullName evidence="1">Uncharacterized protein</fullName>
    </submittedName>
</protein>
<gene>
    <name evidence="1" type="ORF">PILCRDRAFT_1515</name>
</gene>
<dbReference type="EMBL" id="KN832973">
    <property type="protein sequence ID" value="KIM90146.1"/>
    <property type="molecule type" value="Genomic_DNA"/>
</dbReference>
<organism evidence="1 2">
    <name type="scientific">Piloderma croceum (strain F 1598)</name>
    <dbReference type="NCBI Taxonomy" id="765440"/>
    <lineage>
        <taxon>Eukaryota</taxon>
        <taxon>Fungi</taxon>
        <taxon>Dikarya</taxon>
        <taxon>Basidiomycota</taxon>
        <taxon>Agaricomycotina</taxon>
        <taxon>Agaricomycetes</taxon>
        <taxon>Agaricomycetidae</taxon>
        <taxon>Atheliales</taxon>
        <taxon>Atheliaceae</taxon>
        <taxon>Piloderma</taxon>
    </lineage>
</organism>
<name>A0A0C3GHM8_PILCF</name>
<dbReference type="AlphaFoldDB" id="A0A0C3GHM8"/>
<evidence type="ECO:0000313" key="2">
    <source>
        <dbReference type="Proteomes" id="UP000054166"/>
    </source>
</evidence>
<reference evidence="2" key="2">
    <citation type="submission" date="2015-01" db="EMBL/GenBank/DDBJ databases">
        <title>Evolutionary Origins and Diversification of the Mycorrhizal Mutualists.</title>
        <authorList>
            <consortium name="DOE Joint Genome Institute"/>
            <consortium name="Mycorrhizal Genomics Consortium"/>
            <person name="Kohler A."/>
            <person name="Kuo A."/>
            <person name="Nagy L.G."/>
            <person name="Floudas D."/>
            <person name="Copeland A."/>
            <person name="Barry K.W."/>
            <person name="Cichocki N."/>
            <person name="Veneault-Fourrey C."/>
            <person name="LaButti K."/>
            <person name="Lindquist E.A."/>
            <person name="Lipzen A."/>
            <person name="Lundell T."/>
            <person name="Morin E."/>
            <person name="Murat C."/>
            <person name="Riley R."/>
            <person name="Ohm R."/>
            <person name="Sun H."/>
            <person name="Tunlid A."/>
            <person name="Henrissat B."/>
            <person name="Grigoriev I.V."/>
            <person name="Hibbett D.S."/>
            <person name="Martin F."/>
        </authorList>
    </citation>
    <scope>NUCLEOTIDE SEQUENCE [LARGE SCALE GENOMIC DNA]</scope>
    <source>
        <strain evidence="2">F 1598</strain>
    </source>
</reference>
<reference evidence="1 2" key="1">
    <citation type="submission" date="2014-04" db="EMBL/GenBank/DDBJ databases">
        <authorList>
            <consortium name="DOE Joint Genome Institute"/>
            <person name="Kuo A."/>
            <person name="Tarkka M."/>
            <person name="Buscot F."/>
            <person name="Kohler A."/>
            <person name="Nagy L.G."/>
            <person name="Floudas D."/>
            <person name="Copeland A."/>
            <person name="Barry K.W."/>
            <person name="Cichocki N."/>
            <person name="Veneault-Fourrey C."/>
            <person name="LaButti K."/>
            <person name="Lindquist E.A."/>
            <person name="Lipzen A."/>
            <person name="Lundell T."/>
            <person name="Morin E."/>
            <person name="Murat C."/>
            <person name="Sun H."/>
            <person name="Tunlid A."/>
            <person name="Henrissat B."/>
            <person name="Grigoriev I.V."/>
            <person name="Hibbett D.S."/>
            <person name="Martin F."/>
            <person name="Nordberg H.P."/>
            <person name="Cantor M.N."/>
            <person name="Hua S.X."/>
        </authorList>
    </citation>
    <scope>NUCLEOTIDE SEQUENCE [LARGE SCALE GENOMIC DNA]</scope>
    <source>
        <strain evidence="1 2">F 1598</strain>
    </source>
</reference>
<sequence length="164" mass="17707">MLPALKIALRNSESVFDSLLSSNASYETTAAVASRQSTVTASEFYMGGSSTAVQGPLVEQSQIVNYTPTETRYGTRTAVRAKEQMLPTIAQNMFADGSLIAPVSVAEIRPLEMSGTQALETRASGSGLNIKMFDPLAQSGKRKRALTKMQADTKKRLREANNEV</sequence>
<dbReference type="InParanoid" id="A0A0C3GHM8"/>
<keyword evidence="2" id="KW-1185">Reference proteome</keyword>